<evidence type="ECO:0000256" key="23">
    <source>
        <dbReference type="ARBA" id="ARBA00022842"/>
    </source>
</evidence>
<reference evidence="36" key="1">
    <citation type="submission" date="2021-02" db="EMBL/GenBank/DDBJ databases">
        <authorList>
            <person name="Dougan E. K."/>
            <person name="Rhodes N."/>
            <person name="Thang M."/>
            <person name="Chan C."/>
        </authorList>
    </citation>
    <scope>NUCLEOTIDE SEQUENCE</scope>
</reference>
<feature type="binding site" evidence="29">
    <location>
        <position position="370"/>
    </location>
    <ligand>
        <name>substrate</name>
    </ligand>
</feature>
<organism evidence="36 37">
    <name type="scientific">Symbiodinium pilosum</name>
    <name type="common">Dinoflagellate</name>
    <dbReference type="NCBI Taxonomy" id="2952"/>
    <lineage>
        <taxon>Eukaryota</taxon>
        <taxon>Sar</taxon>
        <taxon>Alveolata</taxon>
        <taxon>Dinophyceae</taxon>
        <taxon>Suessiales</taxon>
        <taxon>Symbiodiniaceae</taxon>
        <taxon>Symbiodinium</taxon>
    </lineage>
</organism>
<feature type="binding site" evidence="29">
    <location>
        <position position="440"/>
    </location>
    <ligand>
        <name>substrate</name>
    </ligand>
</feature>
<evidence type="ECO:0000256" key="1">
    <source>
        <dbReference type="ARBA" id="ARBA00000642"/>
    </source>
</evidence>
<evidence type="ECO:0000256" key="9">
    <source>
        <dbReference type="ARBA" id="ARBA00007131"/>
    </source>
</evidence>
<dbReference type="SUPFAM" id="SSF52922">
    <property type="entry name" value="TK C-terminal domain-like"/>
    <property type="match status" value="1"/>
</dbReference>
<evidence type="ECO:0000256" key="25">
    <source>
        <dbReference type="ARBA" id="ARBA00023152"/>
    </source>
</evidence>
<comment type="subunit">
    <text evidence="12 34">Monomer.</text>
</comment>
<feature type="binding site" evidence="31">
    <location>
        <position position="172"/>
    </location>
    <ligand>
        <name>Mg(2+)</name>
        <dbReference type="ChEBI" id="CHEBI:18420"/>
    </ligand>
</feature>
<dbReference type="SUPFAM" id="SSF55103">
    <property type="entry name" value="FAD-linked oxidases, C-terminal domain"/>
    <property type="match status" value="1"/>
</dbReference>
<dbReference type="Gene3D" id="1.10.45.10">
    <property type="entry name" value="Vanillyl-alcohol Oxidase, Chain A, domain 4"/>
    <property type="match status" value="1"/>
</dbReference>
<feature type="binding site" evidence="29">
    <location>
        <position position="246"/>
    </location>
    <ligand>
        <name>substrate</name>
    </ligand>
</feature>
<dbReference type="InterPro" id="IPR009014">
    <property type="entry name" value="Transketo_C/PFOR_II"/>
</dbReference>
<evidence type="ECO:0000256" key="17">
    <source>
        <dbReference type="ARBA" id="ARBA00022723"/>
    </source>
</evidence>
<dbReference type="Gene3D" id="3.40.50.920">
    <property type="match status" value="1"/>
</dbReference>
<evidence type="ECO:0000256" key="29">
    <source>
        <dbReference type="PIRSR" id="PIRSR605478-2"/>
    </source>
</evidence>
<gene>
    <name evidence="36" type="primary">tktA</name>
    <name evidence="36" type="ORF">SPIL2461_LOCUS11440</name>
</gene>
<dbReference type="InterPro" id="IPR036318">
    <property type="entry name" value="FAD-bd_PCMH-like_sf"/>
</dbReference>
<evidence type="ECO:0000256" key="15">
    <source>
        <dbReference type="ARBA" id="ARBA00022630"/>
    </source>
</evidence>
<comment type="pathway">
    <text evidence="33">Carbohydrate degradation; glycolysis; pyruvate from D-glyceraldehyde 3-phosphate: step 2/5.</text>
</comment>
<evidence type="ECO:0000256" key="10">
    <source>
        <dbReference type="ARBA" id="ARBA00008000"/>
    </source>
</evidence>
<evidence type="ECO:0000256" key="30">
    <source>
        <dbReference type="PIRSR" id="PIRSR605478-3"/>
    </source>
</evidence>
<dbReference type="InterPro" id="IPR005475">
    <property type="entry name" value="Transketolase-like_Pyr-bd"/>
</dbReference>
<dbReference type="NCBIfam" id="TIGR00167">
    <property type="entry name" value="cbbA"/>
    <property type="match status" value="1"/>
</dbReference>
<dbReference type="Pfam" id="PF12146">
    <property type="entry name" value="Hydrolase_4"/>
    <property type="match status" value="1"/>
</dbReference>
<evidence type="ECO:0000256" key="3">
    <source>
        <dbReference type="ARBA" id="ARBA00001947"/>
    </source>
</evidence>
<evidence type="ECO:0000256" key="31">
    <source>
        <dbReference type="PIRSR" id="PIRSR605478-4"/>
    </source>
</evidence>
<comment type="catalytic activity">
    <reaction evidence="27">
        <text>D-sedoheptulose 7-phosphate + D-glyceraldehyde 3-phosphate = aldehydo-D-ribose 5-phosphate + D-xylulose 5-phosphate</text>
        <dbReference type="Rhea" id="RHEA:10508"/>
        <dbReference type="ChEBI" id="CHEBI:57483"/>
        <dbReference type="ChEBI" id="CHEBI:57737"/>
        <dbReference type="ChEBI" id="CHEBI:58273"/>
        <dbReference type="ChEBI" id="CHEBI:59776"/>
        <dbReference type="EC" id="2.2.1.1"/>
    </reaction>
</comment>
<feature type="binding site" evidence="30">
    <location>
        <begin position="99"/>
        <end position="101"/>
    </location>
    <ligand>
        <name>thiamine diphosphate</name>
        <dbReference type="ChEBI" id="CHEBI:58937"/>
    </ligand>
</feature>
<accession>A0A812S1G8</accession>
<evidence type="ECO:0000256" key="33">
    <source>
        <dbReference type="RuleBase" id="RU000532"/>
    </source>
</evidence>
<dbReference type="InterPro" id="IPR015824">
    <property type="entry name" value="Phosphoglycerate_kinase_N"/>
</dbReference>
<comment type="similarity">
    <text evidence="10">Belongs to the FAD-binding oxidoreductase/transferase type 4 family.</text>
</comment>
<dbReference type="GO" id="GO:0071949">
    <property type="term" value="F:FAD binding"/>
    <property type="evidence" value="ECO:0007669"/>
    <property type="project" value="InterPro"/>
</dbReference>
<dbReference type="Gene3D" id="3.40.50.970">
    <property type="match status" value="2"/>
</dbReference>
<dbReference type="SUPFAM" id="SSF56176">
    <property type="entry name" value="FAD-binding/transporter-associated domain-like"/>
    <property type="match status" value="1"/>
</dbReference>
<keyword evidence="19 33" id="KW-0418">Kinase</keyword>
<dbReference type="InterPro" id="IPR015911">
    <property type="entry name" value="Phosphoglycerate_kinase_CS"/>
</dbReference>
<evidence type="ECO:0000256" key="13">
    <source>
        <dbReference type="ARBA" id="ARBA00011738"/>
    </source>
</evidence>
<comment type="cofactor">
    <cofactor evidence="2">
        <name>Co(2+)</name>
        <dbReference type="ChEBI" id="CHEBI:48828"/>
    </cofactor>
</comment>
<evidence type="ECO:0000256" key="16">
    <source>
        <dbReference type="ARBA" id="ARBA00022679"/>
    </source>
</evidence>
<feature type="binding site" evidence="30">
    <location>
        <position position="246"/>
    </location>
    <ligand>
        <name>thiamine diphosphate</name>
        <dbReference type="ChEBI" id="CHEBI:58937"/>
    </ligand>
</feature>
<dbReference type="GO" id="GO:0004618">
    <property type="term" value="F:phosphoglycerate kinase activity"/>
    <property type="evidence" value="ECO:0007669"/>
    <property type="project" value="UniProtKB-EC"/>
</dbReference>
<keyword evidence="14" id="KW-0963">Cytoplasm</keyword>
<evidence type="ECO:0000256" key="2">
    <source>
        <dbReference type="ARBA" id="ARBA00001941"/>
    </source>
</evidence>
<comment type="cofactor">
    <cofactor evidence="4">
        <name>FAD</name>
        <dbReference type="ChEBI" id="CHEBI:57692"/>
    </cofactor>
</comment>
<keyword evidence="17 31" id="KW-0479">Metal-binding</keyword>
<dbReference type="FunFam" id="1.10.45.10:FF:000001">
    <property type="entry name" value="D-lactate dehydrogenase mitochondrial"/>
    <property type="match status" value="1"/>
</dbReference>
<dbReference type="FunFam" id="3.20.20.70:FF:000111">
    <property type="entry name" value="Fructose-1,6-bisphosphate aldolase"/>
    <property type="match status" value="1"/>
</dbReference>
<dbReference type="InterPro" id="IPR016171">
    <property type="entry name" value="Vanillyl_alc_oxidase_C-sub2"/>
</dbReference>
<dbReference type="CDD" id="cd00947">
    <property type="entry name" value="TBP_aldolase_IIB"/>
    <property type="match status" value="1"/>
</dbReference>
<dbReference type="InterPro" id="IPR006094">
    <property type="entry name" value="Oxid_FAD_bind_N"/>
</dbReference>
<dbReference type="InterPro" id="IPR001576">
    <property type="entry name" value="Phosphoglycerate_kinase"/>
</dbReference>
<dbReference type="SUPFAM" id="SSF53748">
    <property type="entry name" value="Phosphoglycerate kinase"/>
    <property type="match status" value="1"/>
</dbReference>
<comment type="catalytic activity">
    <reaction evidence="1 33">
        <text>(2R)-3-phosphoglycerate + ATP = (2R)-3-phospho-glyceroyl phosphate + ADP</text>
        <dbReference type="Rhea" id="RHEA:14801"/>
        <dbReference type="ChEBI" id="CHEBI:30616"/>
        <dbReference type="ChEBI" id="CHEBI:57604"/>
        <dbReference type="ChEBI" id="CHEBI:58272"/>
        <dbReference type="ChEBI" id="CHEBI:456216"/>
        <dbReference type="EC" id="2.7.2.3"/>
    </reaction>
</comment>
<evidence type="ECO:0000313" key="36">
    <source>
        <dbReference type="EMBL" id="CAE7459741.1"/>
    </source>
</evidence>
<dbReference type="Pfam" id="PF01116">
    <property type="entry name" value="F_bP_aldolase"/>
    <property type="match status" value="1"/>
</dbReference>
<dbReference type="PROSITE" id="PS51387">
    <property type="entry name" value="FAD_PCMH"/>
    <property type="match status" value="1"/>
</dbReference>
<feature type="active site" description="Proton donor" evidence="28">
    <location>
        <position position="390"/>
    </location>
</feature>
<keyword evidence="20" id="KW-0274">FAD</keyword>
<feature type="binding site" evidence="29">
    <location>
        <position position="448"/>
    </location>
    <ligand>
        <name>substrate</name>
    </ligand>
</feature>
<evidence type="ECO:0000256" key="6">
    <source>
        <dbReference type="ARBA" id="ARBA00004496"/>
    </source>
</evidence>
<evidence type="ECO:0000256" key="19">
    <source>
        <dbReference type="ARBA" id="ARBA00022777"/>
    </source>
</evidence>
<comment type="cofactor">
    <cofactor evidence="31">
        <name>Mg(2+)</name>
        <dbReference type="ChEBI" id="CHEBI:18420"/>
    </cofactor>
    <text evidence="31">Binds 1 Mg(2+) ion per subunit. Can also utilize other divalent metal cations, such as Ca(2+), Mn(2+) and Co(2+).</text>
</comment>
<dbReference type="InterPro" id="IPR022742">
    <property type="entry name" value="Hydrolase_4"/>
</dbReference>
<feature type="binding site" evidence="30">
    <location>
        <position position="416"/>
    </location>
    <ligand>
        <name>thiamine diphosphate</name>
        <dbReference type="ChEBI" id="CHEBI:58937"/>
    </ligand>
</feature>
<comment type="pathway">
    <text evidence="7">Carbohydrate degradation; glycolysis; D-glyceraldehyde 3-phosphate and glycerone phosphate from D-glucose: step 4/4.</text>
</comment>
<keyword evidence="18" id="KW-0547">Nucleotide-binding</keyword>
<evidence type="ECO:0000256" key="8">
    <source>
        <dbReference type="ARBA" id="ARBA00005812"/>
    </source>
</evidence>
<evidence type="ECO:0000256" key="32">
    <source>
        <dbReference type="PIRSR" id="PIRSR605478-5"/>
    </source>
</evidence>
<dbReference type="InterPro" id="IPR004113">
    <property type="entry name" value="FAD-bd_oxidored_4_C"/>
</dbReference>
<evidence type="ECO:0000256" key="28">
    <source>
        <dbReference type="PIRSR" id="PIRSR605478-1"/>
    </source>
</evidence>
<evidence type="ECO:0000256" key="12">
    <source>
        <dbReference type="ARBA" id="ARBA00011245"/>
    </source>
</evidence>
<keyword evidence="24 30" id="KW-0786">Thiamine pyrophosphate</keyword>
<comment type="similarity">
    <text evidence="11 33">Belongs to the phosphoglycerate kinase family.</text>
</comment>
<dbReference type="GO" id="GO:0005524">
    <property type="term" value="F:ATP binding"/>
    <property type="evidence" value="ECO:0007669"/>
    <property type="project" value="UniProtKB-KW"/>
</dbReference>
<evidence type="ECO:0000256" key="11">
    <source>
        <dbReference type="ARBA" id="ARBA00008982"/>
    </source>
</evidence>
<evidence type="ECO:0000259" key="35">
    <source>
        <dbReference type="PROSITE" id="PS51387"/>
    </source>
</evidence>
<dbReference type="InterPro" id="IPR016164">
    <property type="entry name" value="FAD-linked_Oxase-like_C"/>
</dbReference>
<feature type="binding site" evidence="29">
    <location>
        <position position="11"/>
    </location>
    <ligand>
        <name>substrate</name>
    </ligand>
</feature>
<feature type="binding site" evidence="29">
    <location>
        <position position="452"/>
    </location>
    <ligand>
        <name>substrate</name>
    </ligand>
</feature>
<keyword evidence="21" id="KW-0862">Zinc</keyword>
<comment type="subunit">
    <text evidence="13">Homodimer.</text>
</comment>
<dbReference type="GO" id="GO:0004332">
    <property type="term" value="F:fructose-bisphosphate aldolase activity"/>
    <property type="evidence" value="ECO:0007669"/>
    <property type="project" value="InterPro"/>
</dbReference>
<keyword evidence="16 33" id="KW-0808">Transferase</keyword>
<dbReference type="Pfam" id="PF02779">
    <property type="entry name" value="Transket_pyr"/>
    <property type="match status" value="1"/>
</dbReference>
<dbReference type="InterPro" id="IPR036043">
    <property type="entry name" value="Phosphoglycerate_kinase_sf"/>
</dbReference>
<evidence type="ECO:0000256" key="20">
    <source>
        <dbReference type="ARBA" id="ARBA00022827"/>
    </source>
</evidence>
<dbReference type="PANTHER" id="PTHR43522">
    <property type="entry name" value="TRANSKETOLASE"/>
    <property type="match status" value="1"/>
</dbReference>
<feature type="binding site" evidence="30">
    <location>
        <position position="51"/>
    </location>
    <ligand>
        <name>thiamine diphosphate</name>
        <dbReference type="ChEBI" id="CHEBI:58937"/>
    </ligand>
</feature>
<dbReference type="SUPFAM" id="SSF52518">
    <property type="entry name" value="Thiamin diphosphate-binding fold (THDP-binding)"/>
    <property type="match status" value="2"/>
</dbReference>
<dbReference type="FunFam" id="3.40.50.920:FF:000003">
    <property type="entry name" value="Transketolase"/>
    <property type="match status" value="1"/>
</dbReference>
<dbReference type="PRINTS" id="PR00477">
    <property type="entry name" value="PHGLYCKINASE"/>
</dbReference>
<keyword evidence="26" id="KW-0456">Lyase</keyword>
<dbReference type="Gene3D" id="3.40.50.1820">
    <property type="entry name" value="alpha/beta hydrolase"/>
    <property type="match status" value="1"/>
</dbReference>
<dbReference type="InterPro" id="IPR000771">
    <property type="entry name" value="FBA_II"/>
</dbReference>
<dbReference type="OrthoDB" id="5332616at2759"/>
<comment type="cofactor">
    <cofactor evidence="30">
        <name>thiamine diphosphate</name>
        <dbReference type="ChEBI" id="CHEBI:58937"/>
    </cofactor>
    <text evidence="30">Binds 1 thiamine pyrophosphate per subunit. During the reaction, the substrate forms a covalent intermediate with the cofactor.</text>
</comment>
<evidence type="ECO:0000256" key="18">
    <source>
        <dbReference type="ARBA" id="ARBA00022741"/>
    </source>
</evidence>
<dbReference type="Pfam" id="PF00456">
    <property type="entry name" value="Transketolase_N"/>
    <property type="match status" value="1"/>
</dbReference>
<evidence type="ECO:0000256" key="21">
    <source>
        <dbReference type="ARBA" id="ARBA00022833"/>
    </source>
</evidence>
<keyword evidence="15" id="KW-0285">Flavoprotein</keyword>
<keyword evidence="23 31" id="KW-0460">Magnesium</keyword>
<comment type="caution">
    <text evidence="36">The sequence shown here is derived from an EMBL/GenBank/DDBJ whole genome shotgun (WGS) entry which is preliminary data.</text>
</comment>
<dbReference type="Gene3D" id="3.30.70.2190">
    <property type="match status" value="1"/>
</dbReference>
<comment type="similarity">
    <text evidence="8">Belongs to the class II fructose-bisphosphate aldolase family.</text>
</comment>
<evidence type="ECO:0000256" key="14">
    <source>
        <dbReference type="ARBA" id="ARBA00022490"/>
    </source>
</evidence>
<dbReference type="InterPro" id="IPR005478">
    <property type="entry name" value="Transketolase_bac-like"/>
</dbReference>
<dbReference type="GO" id="GO:0008270">
    <property type="term" value="F:zinc ion binding"/>
    <property type="evidence" value="ECO:0007669"/>
    <property type="project" value="InterPro"/>
</dbReference>
<protein>
    <recommendedName>
        <fullName evidence="33">Phosphoglycerate kinase</fullName>
        <ecNumber evidence="33">2.7.2.3</ecNumber>
    </recommendedName>
</protein>
<dbReference type="NCBIfam" id="TIGR01521">
    <property type="entry name" value="FruBisAldo_II_B"/>
    <property type="match status" value="1"/>
</dbReference>
<comment type="similarity">
    <text evidence="9">Belongs to the transketolase family.</text>
</comment>
<feature type="binding site" evidence="29">
    <location>
        <position position="343"/>
    </location>
    <ligand>
        <name>substrate</name>
    </ligand>
</feature>
<dbReference type="Proteomes" id="UP000649617">
    <property type="component" value="Unassembled WGS sequence"/>
</dbReference>
<evidence type="ECO:0000256" key="34">
    <source>
        <dbReference type="RuleBase" id="RU000696"/>
    </source>
</evidence>
<dbReference type="SUPFAM" id="SSF53474">
    <property type="entry name" value="alpha/beta-Hydrolases"/>
    <property type="match status" value="1"/>
</dbReference>
<evidence type="ECO:0000313" key="37">
    <source>
        <dbReference type="Proteomes" id="UP000649617"/>
    </source>
</evidence>
<keyword evidence="22" id="KW-0067">ATP-binding</keyword>
<dbReference type="EMBL" id="CAJNIZ010022223">
    <property type="protein sequence ID" value="CAE7459741.1"/>
    <property type="molecule type" value="Genomic_DNA"/>
</dbReference>
<comment type="cofactor">
    <cofactor evidence="3">
        <name>Zn(2+)</name>
        <dbReference type="ChEBI" id="CHEBI:29105"/>
    </cofactor>
</comment>
<dbReference type="InterPro" id="IPR029061">
    <property type="entry name" value="THDP-binding"/>
</dbReference>
<dbReference type="PANTHER" id="PTHR43522:SF2">
    <property type="entry name" value="TRANSKETOLASE 1-RELATED"/>
    <property type="match status" value="1"/>
</dbReference>
<dbReference type="GO" id="GO:0005829">
    <property type="term" value="C:cytosol"/>
    <property type="evidence" value="ECO:0007669"/>
    <property type="project" value="TreeGrafter"/>
</dbReference>
<dbReference type="InterPro" id="IPR016166">
    <property type="entry name" value="FAD-bd_PCMH"/>
</dbReference>
<proteinExistence type="inferred from homology"/>
<evidence type="ECO:0000256" key="26">
    <source>
        <dbReference type="ARBA" id="ARBA00023239"/>
    </source>
</evidence>
<feature type="binding site" evidence="30">
    <location>
        <position position="141"/>
    </location>
    <ligand>
        <name>thiamine diphosphate</name>
        <dbReference type="ChEBI" id="CHEBI:58937"/>
    </ligand>
</feature>
<dbReference type="Gene3D" id="3.40.50.1260">
    <property type="entry name" value="Phosphoglycerate kinase, N-terminal domain"/>
    <property type="match status" value="2"/>
</dbReference>
<dbReference type="GO" id="GO:0006098">
    <property type="term" value="P:pentose-phosphate shunt"/>
    <property type="evidence" value="ECO:0007669"/>
    <property type="project" value="TreeGrafter"/>
</dbReference>
<feature type="domain" description="FAD-binding PCMH-type" evidence="35">
    <location>
        <begin position="1705"/>
        <end position="1884"/>
    </location>
</feature>
<dbReference type="InterPro" id="IPR055152">
    <property type="entry name" value="Transketolase-like_C_2"/>
</dbReference>
<name>A0A812S1G8_SYMPI</name>
<dbReference type="InterPro" id="IPR013785">
    <property type="entry name" value="Aldolase_TIM"/>
</dbReference>
<keyword evidence="37" id="KW-1185">Reference proteome</keyword>
<dbReference type="Pfam" id="PF01565">
    <property type="entry name" value="FAD_binding_4"/>
    <property type="match status" value="1"/>
</dbReference>
<dbReference type="Pfam" id="PF22613">
    <property type="entry name" value="Transketolase_C_1"/>
    <property type="match status" value="1"/>
</dbReference>
<dbReference type="CDD" id="cd02012">
    <property type="entry name" value="TPP_TK"/>
    <property type="match status" value="1"/>
</dbReference>
<dbReference type="Pfam" id="PF02913">
    <property type="entry name" value="FAD-oxidase_C"/>
    <property type="match status" value="1"/>
</dbReference>
<evidence type="ECO:0000256" key="4">
    <source>
        <dbReference type="ARBA" id="ARBA00001974"/>
    </source>
</evidence>
<dbReference type="Pfam" id="PF00162">
    <property type="entry name" value="PGK"/>
    <property type="match status" value="1"/>
</dbReference>
<dbReference type="InterPro" id="IPR006412">
    <property type="entry name" value="Fruct_bisP_Calv"/>
</dbReference>
<dbReference type="PROSITE" id="PS00802">
    <property type="entry name" value="TRANSKETOLASE_2"/>
    <property type="match status" value="1"/>
</dbReference>
<dbReference type="Gene3D" id="3.30.70.2740">
    <property type="match status" value="1"/>
</dbReference>
<dbReference type="PROSITE" id="PS00602">
    <property type="entry name" value="ALDOLASE_CLASS_II_1"/>
    <property type="match status" value="1"/>
</dbReference>
<dbReference type="EC" id="2.7.2.3" evidence="33"/>
<dbReference type="PROSITE" id="PS00111">
    <property type="entry name" value="PGLYCERATE_KINASE"/>
    <property type="match status" value="1"/>
</dbReference>
<feature type="binding site" evidence="29">
    <location>
        <position position="499"/>
    </location>
    <ligand>
        <name>substrate</name>
    </ligand>
</feature>
<dbReference type="GO" id="GO:0004802">
    <property type="term" value="F:transketolase activity"/>
    <property type="evidence" value="ECO:0007669"/>
    <property type="project" value="UniProtKB-EC"/>
</dbReference>
<feature type="binding site" evidence="31">
    <location>
        <position position="140"/>
    </location>
    <ligand>
        <name>Mg(2+)</name>
        <dbReference type="ChEBI" id="CHEBI:18420"/>
    </ligand>
</feature>
<dbReference type="SUPFAM" id="SSF51569">
    <property type="entry name" value="Aldolase"/>
    <property type="match status" value="1"/>
</dbReference>
<dbReference type="FunFam" id="3.40.50.970:FF:000004">
    <property type="entry name" value="Transketolase"/>
    <property type="match status" value="1"/>
</dbReference>
<dbReference type="Gene3D" id="3.30.465.10">
    <property type="match status" value="1"/>
</dbReference>
<feature type="site" description="Important for catalytic activity" evidence="32">
    <location>
        <position position="11"/>
    </location>
</feature>
<comment type="subcellular location">
    <subcellularLocation>
        <location evidence="6">Cytoplasm</location>
    </subcellularLocation>
</comment>
<dbReference type="InterPro" id="IPR020826">
    <property type="entry name" value="Transketolase_BS"/>
</dbReference>
<comment type="function">
    <text evidence="5">Catalyzes the aldol condensation of dihydroxyacetone phosphate (DHAP or glycerone-phosphate) with glyceraldehyde 3-phosphate (G3P) to form fructose 1,6-bisphosphate (FBP) in gluconeogenesis and the reverse reaction in glycolysis.</text>
</comment>
<dbReference type="SMART" id="SM00861">
    <property type="entry name" value="Transket_pyr"/>
    <property type="match status" value="1"/>
</dbReference>
<sequence>MDAVQAANSGHPGAPMGLADVGEVLWRDLMAHNPADPAWVNRDRFVLSNGHASMLLYSLLHLTGYDVSIDDLKNFRQLHAITAGHPEFRECPGVETTTGPLGQGFANAVGMALAEQKLAKEFNHNGHNIVDHRTWVVVGDGCLMEGISHEAASLAGTLGLGKLICIYDDNGISIDGEVDAWFAEDVPARFEAYGWRVIRNVDGHDGQEIEVALTTAAESDGRPTLVCTRTTIGQGSPNKAGTAGAHGAALGEEEIALVRKTLNWGNEPFDIPADLRADWDQTARGAALQNAWNKQFADYRQAFPEQASEFLRRTSATLRADWDTALLELARQEQADCVDLATRKSSQKAIGAVAAGVPELFGGSADLTGSNLTKWAGATADQHMSYGVREFGMTAISNGVLLHGGYRVFTGTFLVFMEYARNAVRLAALMQIPNIFVYTHDSVAVGEDGPTHQPVEQLTSLRTTPGLETWRPCDTVESAIAWQQAIASTTNPSALIFTRQNTVAQPRSEGAFNNINKGGYVLLDCDKTPDVILIATGSEVELAVEAAASLTAVGHQVRVVSMPCAERFVAQDAAYQASVLPDVVRARVAVEAAHPDYWSRFVGLDGEVVGIRRYGLSAPGGQAMAELGMTSANVVASAERENLMADLGVNVLRDTDLAGKRVLIRADLNVPVKNGEVTSDARIQASVATIEYALEHNAAVVVMSHLGRPTEGVFDAQASLAPVAVRLGQILQRPVNLLPQIEDCARVQPGEVAMLENVRFLPGEKADDDELAQALAAQCDVFVMDAFGTAHRAQASTHGIAKFAPSVCAGILLEAELDALGKALAAPAHPMVAIVGGAKVSTKLEVLGALADKADQIIVGGGIANTFIAAAGYNVGKSLYEADLLDAARQIAAKVDVPIPVDVMVGKAFDADEPAVLKAIDDVADDDMILDIGPVSARAWAELLVKAKTILWNGPIGVFEFDQFGEGTRVLAEAIAASDGFSIAGGGDTLAAIDKYDVTEGISYISTGGGAFLEFVEGKTLPAVAMLQMRITMALISMRQLLDHAAENDYGVPAFNVNNLEQMRAIMEGADVTNSPVIVQASAGARKYAGPNFLRHLILAAIEEFPHIPVVMHQDHGASPAVCQRSIQLGFSSVMMDGSLLADQKTPAEYDYNVDVTRQTVDMAHACGVSVEGELGCLGSLETGEAGEEDGVGFEGSLSMDQLLTDPEQAADFVKQTDVDALAIAIGTSHGAYKFSRPPTGDILAIERIKAIHDRIPGTHLVMHGSSSVPQDLLAIINEYGGEIPETYGVPLSEIQEGIKHGVRKVNIDTDLRLASTAAIRKHLAVNKAEFDPRKYLKDSQDAMKQLVIERYEAFNTAGQASKIKVVSLEDMFARYASGELKQAHLAALSDKGVAGSAVTLEYRQFYGLLFPHINHQHQMMVFEALRHRLVVQVFEPTVTTGHVMLCHGYYDHVGLFASVIEYLMLKELTVITFDQIGHGLSSGEQVVIDSFDTYVAAQRAVTDFALAKLSPTPHEPLHWIAQSMGGAIVMEYLHHKPQIRLGNIILLAPLVRPYAWGFNRWVFALAKLTITSRPRVLSDNAENPEFHDLQAIDPLQARILPVAWVEAMVKWFKRFEHYPESDLAPVIVQGDQDRTVDADHNLKVFSRRYPQSHQWIITGGRHHLANEPNRSSGSTVLNQFLSAKQIKTDPESLSIWGKDWTNGFTVAPSAVVFPETNEQVVELVNYARASQTALVPSGGRTGLSGGAVAANGEIVVSFDRMNQILEFDQQEQRVTCQAGVVTASLQDFAKSHDLFYPVDFASAGSSQIGGNVATNAGGIKVIRYGLTRDWVAGLRVVTGTGELLNCNAGLVKNATGYDLRHLLIGSEGTLGLITEVDVRLARAPLPHSVMVLGVPRVGDLLQVLHTFNDHLTLSAFEFFSDLALTKVRAHRDLPAPLAQSMPFYALLEFDAVDIDAASAAFEHTMAQGWVIDGVLSQSEAQAQALWQLREGISESIAPYTPYKNDLSVCVSQVPEFLQDVDKFVADSYPDFEVCWYGHIGDGNLHLNILRPEHLSVAEFMAKGHAMSPKIFELVQQRNGSISAEHGVGLLKRDFLNYSRSPGEITLMRGLKSLFDPDQILNPGKLL</sequence>
<evidence type="ECO:0000256" key="27">
    <source>
        <dbReference type="ARBA" id="ARBA00049473"/>
    </source>
</evidence>
<dbReference type="FunFam" id="3.40.50.970:FF:000003">
    <property type="entry name" value="Transketolase"/>
    <property type="match status" value="1"/>
</dbReference>
<dbReference type="InterPro" id="IPR029058">
    <property type="entry name" value="AB_hydrolase_fold"/>
</dbReference>
<dbReference type="UniPathway" id="UPA00109">
    <property type="reaction ID" value="UER00185"/>
</dbReference>
<keyword evidence="25" id="KW-0324">Glycolysis</keyword>
<evidence type="ECO:0000256" key="7">
    <source>
        <dbReference type="ARBA" id="ARBA00004714"/>
    </source>
</evidence>
<dbReference type="InterPro" id="IPR033247">
    <property type="entry name" value="Transketolase_fam"/>
</dbReference>
<dbReference type="FunFam" id="3.40.50.1260:FF:000001">
    <property type="entry name" value="Phosphoglycerate kinase"/>
    <property type="match status" value="1"/>
</dbReference>
<evidence type="ECO:0000256" key="22">
    <source>
        <dbReference type="ARBA" id="ARBA00022840"/>
    </source>
</evidence>
<dbReference type="GO" id="GO:0006096">
    <property type="term" value="P:glycolytic process"/>
    <property type="evidence" value="ECO:0007669"/>
    <property type="project" value="UniProtKB-UniPathway"/>
</dbReference>
<dbReference type="FunFam" id="3.40.50.1260:FF:000002">
    <property type="entry name" value="Phosphoglycerate kinase"/>
    <property type="match status" value="1"/>
</dbReference>
<dbReference type="NCBIfam" id="TIGR00232">
    <property type="entry name" value="tktlase_bact"/>
    <property type="match status" value="1"/>
</dbReference>
<dbReference type="InterPro" id="IPR016169">
    <property type="entry name" value="FAD-bd_PCMH_sub2"/>
</dbReference>
<dbReference type="Gene3D" id="3.20.20.70">
    <property type="entry name" value="Aldolase class I"/>
    <property type="match status" value="1"/>
</dbReference>
<dbReference type="InterPro" id="IPR005474">
    <property type="entry name" value="Transketolase_N"/>
</dbReference>
<dbReference type="CDD" id="cd07033">
    <property type="entry name" value="TPP_PYR_DXS_TK_like"/>
    <property type="match status" value="1"/>
</dbReference>
<dbReference type="PROSITE" id="PS00806">
    <property type="entry name" value="ALDOLASE_CLASS_II_2"/>
    <property type="match status" value="1"/>
</dbReference>
<evidence type="ECO:0000256" key="24">
    <source>
        <dbReference type="ARBA" id="ARBA00023052"/>
    </source>
</evidence>
<feature type="site" description="Important for catalytic activity" evidence="32">
    <location>
        <position position="246"/>
    </location>
</feature>
<feature type="binding site" evidence="31">
    <location>
        <position position="170"/>
    </location>
    <ligand>
        <name>Mg(2+)</name>
        <dbReference type="ChEBI" id="CHEBI:18420"/>
    </ligand>
</feature>
<evidence type="ECO:0000256" key="5">
    <source>
        <dbReference type="ARBA" id="ARBA00002181"/>
    </source>
</evidence>
<feature type="binding site" evidence="30">
    <location>
        <position position="170"/>
    </location>
    <ligand>
        <name>thiamine diphosphate</name>
        <dbReference type="ChEBI" id="CHEBI:58937"/>
    </ligand>
</feature>
<dbReference type="HAMAP" id="MF_00145">
    <property type="entry name" value="Phosphoglyc_kinase"/>
    <property type="match status" value="1"/>
</dbReference>